<keyword evidence="3" id="KW-1185">Reference proteome</keyword>
<accession>A0ABW9VR19</accession>
<comment type="caution">
    <text evidence="2">The sequence shown here is derived from an EMBL/GenBank/DDBJ whole genome shotgun (WGS) entry which is preliminary data.</text>
</comment>
<gene>
    <name evidence="2" type="ORF">GTP27_22175</name>
</gene>
<evidence type="ECO:0000313" key="3">
    <source>
        <dbReference type="Proteomes" id="UP000478090"/>
    </source>
</evidence>
<evidence type="ECO:0000313" key="2">
    <source>
        <dbReference type="EMBL" id="MYM42014.1"/>
    </source>
</evidence>
<organism evidence="2 3">
    <name type="scientific">Duganella qianjiadongensis</name>
    <dbReference type="NCBI Taxonomy" id="2692176"/>
    <lineage>
        <taxon>Bacteria</taxon>
        <taxon>Pseudomonadati</taxon>
        <taxon>Pseudomonadota</taxon>
        <taxon>Betaproteobacteria</taxon>
        <taxon>Burkholderiales</taxon>
        <taxon>Oxalobacteraceae</taxon>
        <taxon>Telluria group</taxon>
        <taxon>Duganella</taxon>
    </lineage>
</organism>
<reference evidence="2 3" key="1">
    <citation type="submission" date="2019-12" db="EMBL/GenBank/DDBJ databases">
        <title>Novel species isolated from a subtropical stream in China.</title>
        <authorList>
            <person name="Lu H."/>
        </authorList>
    </citation>
    <scope>NUCLEOTIDE SEQUENCE [LARGE SCALE GENOMIC DNA]</scope>
    <source>
        <strain evidence="2 3">CY13W</strain>
    </source>
</reference>
<keyword evidence="1" id="KW-0732">Signal</keyword>
<name>A0ABW9VR19_9BURK</name>
<dbReference type="Gene3D" id="3.40.190.10">
    <property type="entry name" value="Periplasmic binding protein-like II"/>
    <property type="match status" value="1"/>
</dbReference>
<proteinExistence type="predicted"/>
<dbReference type="RefSeq" id="WP_161041268.1">
    <property type="nucleotide sequence ID" value="NZ_WWCM01000028.1"/>
</dbReference>
<dbReference type="EMBL" id="WWCM01000028">
    <property type="protein sequence ID" value="MYM42014.1"/>
    <property type="molecule type" value="Genomic_DNA"/>
</dbReference>
<feature type="chain" id="PRO_5047229090" description="Phosphate ABC transporter substrate-binding protein" evidence="1">
    <location>
        <begin position="23"/>
        <end position="148"/>
    </location>
</feature>
<feature type="signal peptide" evidence="1">
    <location>
        <begin position="1"/>
        <end position="22"/>
    </location>
</feature>
<dbReference type="Proteomes" id="UP000478090">
    <property type="component" value="Unassembled WGS sequence"/>
</dbReference>
<dbReference type="SUPFAM" id="SSF53850">
    <property type="entry name" value="Periplasmic binding protein-like II"/>
    <property type="match status" value="1"/>
</dbReference>
<sequence length="148" mass="16459">MKFKFNLSVTMVLSLITVMAQAQIKPPTRLAIVVNVNNPTTTMSAEEIGDLYLHRATHFPNAKEATLIDQPVNSVTYENFYREITHKTPGQIQGYWSRLVFTGKGRPPKQVAGNAEVKKMVSGNQGNLGYVEETALDKTVKPVLLLNK</sequence>
<evidence type="ECO:0008006" key="4">
    <source>
        <dbReference type="Google" id="ProtNLM"/>
    </source>
</evidence>
<evidence type="ECO:0000256" key="1">
    <source>
        <dbReference type="SAM" id="SignalP"/>
    </source>
</evidence>
<protein>
    <recommendedName>
        <fullName evidence="4">Phosphate ABC transporter substrate-binding protein</fullName>
    </recommendedName>
</protein>